<evidence type="ECO:0000256" key="1">
    <source>
        <dbReference type="SAM" id="MobiDB-lite"/>
    </source>
</evidence>
<dbReference type="InterPro" id="IPR052709">
    <property type="entry name" value="Transposase-MT_Hybrid"/>
</dbReference>
<organism evidence="2 3">
    <name type="scientific">Staurois parvus</name>
    <dbReference type="NCBI Taxonomy" id="386267"/>
    <lineage>
        <taxon>Eukaryota</taxon>
        <taxon>Metazoa</taxon>
        <taxon>Chordata</taxon>
        <taxon>Craniata</taxon>
        <taxon>Vertebrata</taxon>
        <taxon>Euteleostomi</taxon>
        <taxon>Amphibia</taxon>
        <taxon>Batrachia</taxon>
        <taxon>Anura</taxon>
        <taxon>Neobatrachia</taxon>
        <taxon>Ranoidea</taxon>
        <taxon>Ranidae</taxon>
        <taxon>Staurois</taxon>
    </lineage>
</organism>
<dbReference type="Proteomes" id="UP001162483">
    <property type="component" value="Unassembled WGS sequence"/>
</dbReference>
<keyword evidence="3" id="KW-1185">Reference proteome</keyword>
<dbReference type="PANTHER" id="PTHR46060:SF1">
    <property type="entry name" value="MARINER MOS1 TRANSPOSASE-LIKE PROTEIN"/>
    <property type="match status" value="1"/>
</dbReference>
<proteinExistence type="predicted"/>
<feature type="region of interest" description="Disordered" evidence="1">
    <location>
        <begin position="97"/>
        <end position="123"/>
    </location>
</feature>
<evidence type="ECO:0000313" key="3">
    <source>
        <dbReference type="Proteomes" id="UP001162483"/>
    </source>
</evidence>
<sequence>VNIQLVKHLILDNQRITCHEIAQETNLSVGTVNTIIHEHLHFQKLGACWVSRQLSTFVQNRSVEICSTLKEHFDREGQDFLDHVITCEESKAHNFTLESKQASKRQKHVHSPPPKKFVSAGDG</sequence>
<accession>A0ABN9EEQ8</accession>
<name>A0ABN9EEQ8_9NEOB</name>
<feature type="non-terminal residue" evidence="2">
    <location>
        <position position="1"/>
    </location>
</feature>
<reference evidence="2" key="1">
    <citation type="submission" date="2023-05" db="EMBL/GenBank/DDBJ databases">
        <authorList>
            <person name="Stuckert A."/>
        </authorList>
    </citation>
    <scope>NUCLEOTIDE SEQUENCE</scope>
</reference>
<dbReference type="EMBL" id="CATNWA010015322">
    <property type="protein sequence ID" value="CAI9581913.1"/>
    <property type="molecule type" value="Genomic_DNA"/>
</dbReference>
<gene>
    <name evidence="2" type="ORF">SPARVUS_LOCUS9570387</name>
</gene>
<dbReference type="PANTHER" id="PTHR46060">
    <property type="entry name" value="MARINER MOS1 TRANSPOSASE-LIKE PROTEIN"/>
    <property type="match status" value="1"/>
</dbReference>
<protein>
    <submittedName>
        <fullName evidence="2">Uncharacterized protein</fullName>
    </submittedName>
</protein>
<dbReference type="Pfam" id="PF13412">
    <property type="entry name" value="HTH_24"/>
    <property type="match status" value="1"/>
</dbReference>
<comment type="caution">
    <text evidence="2">The sequence shown here is derived from an EMBL/GenBank/DDBJ whole genome shotgun (WGS) entry which is preliminary data.</text>
</comment>
<evidence type="ECO:0000313" key="2">
    <source>
        <dbReference type="EMBL" id="CAI9581913.1"/>
    </source>
</evidence>